<dbReference type="CDD" id="cd04657">
    <property type="entry name" value="Piwi_ago-like"/>
    <property type="match status" value="1"/>
</dbReference>
<dbReference type="SMART" id="SM01163">
    <property type="entry name" value="DUF1785"/>
    <property type="match status" value="1"/>
</dbReference>
<name>A0A0W0FZT4_MONRR</name>
<dbReference type="SUPFAM" id="SSF101690">
    <property type="entry name" value="PAZ domain"/>
    <property type="match status" value="2"/>
</dbReference>
<dbReference type="AlphaFoldDB" id="A0A0W0FZT4"/>
<dbReference type="Pfam" id="PF08699">
    <property type="entry name" value="ArgoL1"/>
    <property type="match status" value="1"/>
</dbReference>
<dbReference type="InterPro" id="IPR014811">
    <property type="entry name" value="ArgoL1"/>
</dbReference>
<dbReference type="PROSITE" id="PS50822">
    <property type="entry name" value="PIWI"/>
    <property type="match status" value="1"/>
</dbReference>
<comment type="caution">
    <text evidence="2">The sequence shown here is derived from an EMBL/GenBank/DDBJ whole genome shotgun (WGS) entry which is preliminary data.</text>
</comment>
<dbReference type="InterPro" id="IPR045246">
    <property type="entry name" value="Piwi_ago-like"/>
</dbReference>
<gene>
    <name evidence="2" type="ORF">WG66_5629</name>
</gene>
<dbReference type="Proteomes" id="UP000054988">
    <property type="component" value="Unassembled WGS sequence"/>
</dbReference>
<dbReference type="PANTHER" id="PTHR22891">
    <property type="entry name" value="EUKARYOTIC TRANSLATION INITIATION FACTOR 2C"/>
    <property type="match status" value="1"/>
</dbReference>
<dbReference type="EMBL" id="LATX01001424">
    <property type="protein sequence ID" value="KTB41837.1"/>
    <property type="molecule type" value="Genomic_DNA"/>
</dbReference>
<dbReference type="InterPro" id="IPR003165">
    <property type="entry name" value="Piwi"/>
</dbReference>
<organism evidence="2 3">
    <name type="scientific">Moniliophthora roreri</name>
    <name type="common">Frosty pod rot fungus</name>
    <name type="synonym">Monilia roreri</name>
    <dbReference type="NCBI Taxonomy" id="221103"/>
    <lineage>
        <taxon>Eukaryota</taxon>
        <taxon>Fungi</taxon>
        <taxon>Dikarya</taxon>
        <taxon>Basidiomycota</taxon>
        <taxon>Agaricomycotina</taxon>
        <taxon>Agaricomycetes</taxon>
        <taxon>Agaricomycetidae</taxon>
        <taxon>Agaricales</taxon>
        <taxon>Marasmiineae</taxon>
        <taxon>Marasmiaceae</taxon>
        <taxon>Moniliophthora</taxon>
    </lineage>
</organism>
<evidence type="ECO:0000259" key="1">
    <source>
        <dbReference type="PROSITE" id="PS50822"/>
    </source>
</evidence>
<dbReference type="Pfam" id="PF02171">
    <property type="entry name" value="Piwi"/>
    <property type="match status" value="1"/>
</dbReference>
<evidence type="ECO:0000313" key="2">
    <source>
        <dbReference type="EMBL" id="KTB41837.1"/>
    </source>
</evidence>
<protein>
    <recommendedName>
        <fullName evidence="1">Piwi domain-containing protein</fullName>
    </recommendedName>
</protein>
<dbReference type="GO" id="GO:0003676">
    <property type="term" value="F:nucleic acid binding"/>
    <property type="evidence" value="ECO:0007669"/>
    <property type="project" value="InterPro"/>
</dbReference>
<dbReference type="InterPro" id="IPR012337">
    <property type="entry name" value="RNaseH-like_sf"/>
</dbReference>
<dbReference type="Gene3D" id="2.170.260.10">
    <property type="entry name" value="paz domain"/>
    <property type="match status" value="1"/>
</dbReference>
<dbReference type="SUPFAM" id="SSF53098">
    <property type="entry name" value="Ribonuclease H-like"/>
    <property type="match status" value="1"/>
</dbReference>
<evidence type="ECO:0000313" key="3">
    <source>
        <dbReference type="Proteomes" id="UP000054988"/>
    </source>
</evidence>
<dbReference type="eggNOG" id="KOG1041">
    <property type="taxonomic scope" value="Eukaryota"/>
</dbReference>
<dbReference type="Gene3D" id="3.30.420.10">
    <property type="entry name" value="Ribonuclease H-like superfamily/Ribonuclease H"/>
    <property type="match status" value="1"/>
</dbReference>
<proteinExistence type="predicted"/>
<dbReference type="InterPro" id="IPR036397">
    <property type="entry name" value="RNaseH_sf"/>
</dbReference>
<dbReference type="Gene3D" id="3.40.50.2300">
    <property type="match status" value="1"/>
</dbReference>
<sequence length="855" mass="97524">MSTQHSRFGTSGTPVNATVNAFRLKWSSRSVVYHYAPITPEWSVQTGKEVKISAEKSLEIIRRMQSTVYPRKFPVPGASDGKASLFSTMRYSFVTEHFTVPYDAQVDPRRRPKNVRVKVTFVQEVNIGLLRNLVTGRRDNNTFQRDNGAITAMNMLNLFVQAQPRQGGNLIQGRSFYMRPTRPDRSDAIMSPFRLWQGFFQSVRPTINEIIVNVDTTVGVVLPEDWLENISMSYLGFNDAQALRMNSSDTRFIMLKEFLRGIKVAVEIQPSQRRRPRAIKDLVSNVGAYRFEGRHGQTTVANHFARAYNVTIQPGDLGVRIGQHELFPIRFCKVEAQLYKSKLQSPKYIKAMLDFMPRYPEDRLQTIRQSWGALGHSTSEFLRGAGISIDPSPMMVEGRVLDPPTIRYGAGDKVRINLTKRGVWDALNKQFKEPQSIKMLLVINMTESSTTNVMKAFVADLCSVMRERGMNIEKCTDIKEGNPQGNIDEILHHHGTTYRPDLTLVLLKDNAPGVYQAVKRFGDIKVGVATQCVRWNKKIFEGYSTRNCNQYHNNLVMKINAKLGGLNHTASHPLMDHLANNQAMVIGADVSHPAPGSSMPSTAALVSSWDKYACHYFASTWVQHPRAEIIQELTLMLEQALERFKAANRVLPKSIYFFRDGVSEGEFEKVRQYELEVMKAYLQEKYTREKYPHRPAITFIVVGKRHHFRFFPDARDTMTDKSKNCPSGFVVDKNISHPIYQDFYLVSQAGLKGTSTPGHYTVLEDENLENNGDRLQQLAYSLCHCYARCTRSVKIPAPVYYADLVCGRARFHYNEQVFKSDDVTMQSGEEFPIDYFKSKFSQARTSIQKRGMYFV</sequence>
<dbReference type="Pfam" id="PF16488">
    <property type="entry name" value="ArgoL2"/>
    <property type="match status" value="1"/>
</dbReference>
<dbReference type="InterPro" id="IPR032474">
    <property type="entry name" value="Argonaute_N"/>
</dbReference>
<dbReference type="InterPro" id="IPR032472">
    <property type="entry name" value="ArgoL2"/>
</dbReference>
<feature type="domain" description="Piwi" evidence="1">
    <location>
        <begin position="502"/>
        <end position="814"/>
    </location>
</feature>
<dbReference type="InterPro" id="IPR036085">
    <property type="entry name" value="PAZ_dom_sf"/>
</dbReference>
<reference evidence="2 3" key="1">
    <citation type="submission" date="2015-12" db="EMBL/GenBank/DDBJ databases">
        <title>Draft genome sequence of Moniliophthora roreri, the causal agent of frosty pod rot of cacao.</title>
        <authorList>
            <person name="Aime M.C."/>
            <person name="Diaz-Valderrama J.R."/>
            <person name="Kijpornyongpan T."/>
            <person name="Phillips-Mora W."/>
        </authorList>
    </citation>
    <scope>NUCLEOTIDE SEQUENCE [LARGE SCALE GENOMIC DNA]</scope>
    <source>
        <strain evidence="2 3">MCA 2952</strain>
    </source>
</reference>
<accession>A0A0W0FZT4</accession>
<dbReference type="Pfam" id="PF16486">
    <property type="entry name" value="ArgoN"/>
    <property type="match status" value="1"/>
</dbReference>
<dbReference type="SMART" id="SM00950">
    <property type="entry name" value="Piwi"/>
    <property type="match status" value="1"/>
</dbReference>